<dbReference type="GO" id="GO:0005886">
    <property type="term" value="C:plasma membrane"/>
    <property type="evidence" value="ECO:0007669"/>
    <property type="project" value="UniProtKB-ARBA"/>
</dbReference>
<keyword evidence="5" id="KW-0732">Signal</keyword>
<evidence type="ECO:0000256" key="7">
    <source>
        <dbReference type="ARBA" id="ARBA00022989"/>
    </source>
</evidence>
<keyword evidence="6" id="KW-0914">Notch signaling pathway</keyword>
<name>A0A1B0GHV0_LUTLO</name>
<dbReference type="InterPro" id="IPR041084">
    <property type="entry name" value="Ncstrn_small"/>
</dbReference>
<dbReference type="InterPro" id="IPR008710">
    <property type="entry name" value="Nicastrin"/>
</dbReference>
<dbReference type="VEuPathDB" id="VectorBase:LLONM1_004500"/>
<evidence type="ECO:0000256" key="9">
    <source>
        <dbReference type="ARBA" id="ARBA00023180"/>
    </source>
</evidence>
<dbReference type="GO" id="GO:0007220">
    <property type="term" value="P:Notch receptor processing"/>
    <property type="evidence" value="ECO:0007669"/>
    <property type="project" value="TreeGrafter"/>
</dbReference>
<dbReference type="Gene3D" id="3.40.630.10">
    <property type="entry name" value="Zn peptidases"/>
    <property type="match status" value="1"/>
</dbReference>
<dbReference type="GO" id="GO:0016485">
    <property type="term" value="P:protein processing"/>
    <property type="evidence" value="ECO:0007669"/>
    <property type="project" value="InterPro"/>
</dbReference>
<dbReference type="Pfam" id="PF05450">
    <property type="entry name" value="Nicastrin"/>
    <property type="match status" value="2"/>
</dbReference>
<dbReference type="PANTHER" id="PTHR21092">
    <property type="entry name" value="NICASTRIN"/>
    <property type="match status" value="1"/>
</dbReference>
<proteinExistence type="inferred from homology"/>
<evidence type="ECO:0000313" key="13">
    <source>
        <dbReference type="Proteomes" id="UP000092461"/>
    </source>
</evidence>
<comment type="similarity">
    <text evidence="2">Belongs to the nicastrin family.</text>
</comment>
<keyword evidence="4 10" id="KW-0812">Transmembrane</keyword>
<dbReference type="EMBL" id="AJWK01005671">
    <property type="status" value="NOT_ANNOTATED_CDS"/>
    <property type="molecule type" value="Genomic_DNA"/>
</dbReference>
<sequence>MFSNIAGTSCFRRLNATHATGCSSTFRGSQGVIHVVKTQEDFHFLLITLHLHRMLQYPPTALYEGKYDDAQVVLTGSLNNLQSFSHESRCPNQYGGLLREQTCSVNDQENSWNPFGTGLLQEDFPFPVFLVSSEKDAAKITDCFEKFNNFDMNSQNLRSLCSIEINAFMSAAVNSQVCIRRSNMQNNLSPTTFCDPLQGRNVFATLFPRKIVEPAARQVDPTEEIIILSARMDTASMFDGVGPGAMGSLVPYSVLMLTAQLMARILPQRRDPSHPNVLFVLFNGEAFDYIGSQRFIYDLQHGEFPYKSHQTNPLSMDNIKFLVDLGVLDTMRLLNISHATDFPRAGEFGQLMSKYSSKFGMNVTTSFLKENFSFPAVILNSPPTNRFYHSIFDDDDNINFVYGNTSKNFLTLEDLTAPSADFTADSIQMSIRNISSIIAFSLYEMITGEEYREALGGSAVFADEFLYCFLTSSQCPLMSAIVQDNSTLPPYPPPRYISVHRTGNQRSVIYTHGIFGLTVGQKLEGVARENCTVPPRIWYPGFGLHGECHLTTQNVSLAVSPAFKEPDYNWTSGRYSTWTESTWSAISARIFLRPSTHHEALTLAIGLTVMVLSFVAVFIINTKSDVLFGNSPSSEVISIPARC</sequence>
<evidence type="ECO:0000259" key="11">
    <source>
        <dbReference type="Pfam" id="PF18266"/>
    </source>
</evidence>
<dbReference type="Pfam" id="PF18266">
    <property type="entry name" value="Ncstrn_small"/>
    <property type="match status" value="1"/>
</dbReference>
<comment type="subcellular location">
    <subcellularLocation>
        <location evidence="1">Membrane</location>
        <topology evidence="1">Single-pass type I membrane protein</topology>
    </subcellularLocation>
</comment>
<evidence type="ECO:0000256" key="2">
    <source>
        <dbReference type="ARBA" id="ARBA00007717"/>
    </source>
</evidence>
<dbReference type="AlphaFoldDB" id="A0A1B0GHV0"/>
<evidence type="ECO:0000256" key="8">
    <source>
        <dbReference type="ARBA" id="ARBA00023136"/>
    </source>
</evidence>
<reference evidence="12" key="1">
    <citation type="submission" date="2020-05" db="UniProtKB">
        <authorList>
            <consortium name="EnsemblMetazoa"/>
        </authorList>
    </citation>
    <scope>IDENTIFICATION</scope>
    <source>
        <strain evidence="12">Jacobina</strain>
    </source>
</reference>
<dbReference type="Proteomes" id="UP000092461">
    <property type="component" value="Unassembled WGS sequence"/>
</dbReference>
<protein>
    <recommendedName>
        <fullName evidence="3">Nicastrin</fullName>
    </recommendedName>
</protein>
<evidence type="ECO:0000256" key="5">
    <source>
        <dbReference type="ARBA" id="ARBA00022729"/>
    </source>
</evidence>
<feature type="transmembrane region" description="Helical" evidence="10">
    <location>
        <begin position="600"/>
        <end position="620"/>
    </location>
</feature>
<evidence type="ECO:0000256" key="6">
    <source>
        <dbReference type="ARBA" id="ARBA00022976"/>
    </source>
</evidence>
<keyword evidence="8 10" id="KW-0472">Membrane</keyword>
<dbReference type="EnsemblMetazoa" id="LLOJ001655-RA">
    <property type="protein sequence ID" value="LLOJ001655-PA"/>
    <property type="gene ID" value="LLOJ001655"/>
</dbReference>
<accession>A0A1B0GHV0</accession>
<keyword evidence="9" id="KW-0325">Glycoprotein</keyword>
<evidence type="ECO:0000256" key="3">
    <source>
        <dbReference type="ARBA" id="ARBA00015303"/>
    </source>
</evidence>
<evidence type="ECO:0000256" key="4">
    <source>
        <dbReference type="ARBA" id="ARBA00022692"/>
    </source>
</evidence>
<keyword evidence="7 10" id="KW-1133">Transmembrane helix</keyword>
<evidence type="ECO:0000256" key="1">
    <source>
        <dbReference type="ARBA" id="ARBA00004479"/>
    </source>
</evidence>
<dbReference type="VEuPathDB" id="VectorBase:LLOJ001655"/>
<feature type="domain" description="Nicastrin small lobe" evidence="11">
    <location>
        <begin position="9"/>
        <end position="171"/>
    </location>
</feature>
<dbReference type="SUPFAM" id="SSF53187">
    <property type="entry name" value="Zn-dependent exopeptidases"/>
    <property type="match status" value="1"/>
</dbReference>
<organism evidence="12 13">
    <name type="scientific">Lutzomyia longipalpis</name>
    <name type="common">Sand fly</name>
    <dbReference type="NCBI Taxonomy" id="7200"/>
    <lineage>
        <taxon>Eukaryota</taxon>
        <taxon>Metazoa</taxon>
        <taxon>Ecdysozoa</taxon>
        <taxon>Arthropoda</taxon>
        <taxon>Hexapoda</taxon>
        <taxon>Insecta</taxon>
        <taxon>Pterygota</taxon>
        <taxon>Neoptera</taxon>
        <taxon>Endopterygota</taxon>
        <taxon>Diptera</taxon>
        <taxon>Nematocera</taxon>
        <taxon>Psychodoidea</taxon>
        <taxon>Psychodidae</taxon>
        <taxon>Lutzomyia</taxon>
        <taxon>Lutzomyia</taxon>
    </lineage>
</organism>
<evidence type="ECO:0000256" key="10">
    <source>
        <dbReference type="SAM" id="Phobius"/>
    </source>
</evidence>
<evidence type="ECO:0000313" key="12">
    <source>
        <dbReference type="EnsemblMetazoa" id="LLOJ001655-PA"/>
    </source>
</evidence>
<dbReference type="PANTHER" id="PTHR21092:SF0">
    <property type="entry name" value="NICASTRIN"/>
    <property type="match status" value="1"/>
</dbReference>
<dbReference type="GO" id="GO:0007219">
    <property type="term" value="P:Notch signaling pathway"/>
    <property type="evidence" value="ECO:0007669"/>
    <property type="project" value="UniProtKB-KW"/>
</dbReference>
<keyword evidence="13" id="KW-1185">Reference proteome</keyword>